<dbReference type="EMBL" id="CAFBON010000119">
    <property type="protein sequence ID" value="CAB4992182.1"/>
    <property type="molecule type" value="Genomic_DNA"/>
</dbReference>
<evidence type="ECO:0000313" key="2">
    <source>
        <dbReference type="EMBL" id="CAB4992182.1"/>
    </source>
</evidence>
<dbReference type="AlphaFoldDB" id="A0A6J7NN75"/>
<sequence>MAKTLIDIDEAAMEGAKRALRTRTKKDTVNEALAVVVALSARRRDLERFAADTHADLRDADIMSSAWQR</sequence>
<evidence type="ECO:0000313" key="1">
    <source>
        <dbReference type="EMBL" id="CAB4813695.1"/>
    </source>
</evidence>
<protein>
    <submittedName>
        <fullName evidence="2">Unannotated protein</fullName>
    </submittedName>
</protein>
<accession>A0A6J7NN75</accession>
<dbReference type="EMBL" id="CAFAAJ010000124">
    <property type="protein sequence ID" value="CAB4813695.1"/>
    <property type="molecule type" value="Genomic_DNA"/>
</dbReference>
<name>A0A6J7NN75_9ZZZZ</name>
<proteinExistence type="predicted"/>
<reference evidence="2" key="1">
    <citation type="submission" date="2020-05" db="EMBL/GenBank/DDBJ databases">
        <authorList>
            <person name="Chiriac C."/>
            <person name="Salcher M."/>
            <person name="Ghai R."/>
            <person name="Kavagutti S V."/>
        </authorList>
    </citation>
    <scope>NUCLEOTIDE SEQUENCE</scope>
</reference>
<organism evidence="2">
    <name type="scientific">freshwater metagenome</name>
    <dbReference type="NCBI Taxonomy" id="449393"/>
    <lineage>
        <taxon>unclassified sequences</taxon>
        <taxon>metagenomes</taxon>
        <taxon>ecological metagenomes</taxon>
    </lineage>
</organism>
<gene>
    <name evidence="1" type="ORF">UFOPK3001_01739</name>
    <name evidence="2" type="ORF">UFOPK3954_01234</name>
</gene>